<dbReference type="Proteomes" id="UP000054498">
    <property type="component" value="Unassembled WGS sequence"/>
</dbReference>
<feature type="region of interest" description="Disordered" evidence="1">
    <location>
        <begin position="81"/>
        <end position="140"/>
    </location>
</feature>
<feature type="compositionally biased region" description="Low complexity" evidence="1">
    <location>
        <begin position="393"/>
        <end position="407"/>
    </location>
</feature>
<evidence type="ECO:0000259" key="2">
    <source>
        <dbReference type="Pfam" id="PF06398"/>
    </source>
</evidence>
<dbReference type="Pfam" id="PF06398">
    <property type="entry name" value="Pex24p"/>
    <property type="match status" value="1"/>
</dbReference>
<evidence type="ECO:0000313" key="3">
    <source>
        <dbReference type="EMBL" id="KIY92467.1"/>
    </source>
</evidence>
<dbReference type="GO" id="GO:0005737">
    <property type="term" value="C:cytoplasm"/>
    <property type="evidence" value="ECO:0007669"/>
    <property type="project" value="UniProtKB-ARBA"/>
</dbReference>
<sequence length="476" mass="47422">MDSVQSSSEGLRSFVSGAWLRPAAEPARFPSPQQQQQQQGGGGANGGGGGGTPTHRQSVSFSASLDPSGFTLIEDYAQAGAAGPPAAAASPGAAAAPTAPSPAAAPRAAPPRPAGAGPGTPPRSASPSKSPGGAAATAANTNGGGGGALAASLPAGVGLDWLRGSPLGGGINALGTLGTLGAGLVNASSGMFAVPGPEPDTVDDGDEPADEAFSEVYEHERVQPFRGWGHSWPGHFLPSDRVGHWGDRWGRPGGPMSMLFESVVPRLPAGWEWAEDEWHVDMTGAEEDGVDAEGWSYSVDFSYFTWPPQPGQGKATMKTWVRRRRWVRARIRVQGAAGEPAQEAAAEAAGPAGDAERQQPQPQPLQRSSAPGDMESSASAGEGGGGGGGGGSAPASPRAAAARALGSVEGGLGGGRRESRGLASKSVPLQSVGRYLDSSDDEDAVEHADEDADEDGARGGAEGAGGGVGGAAVGAT</sequence>
<reference evidence="3 4" key="1">
    <citation type="journal article" date="2013" name="BMC Genomics">
        <title>Reconstruction of the lipid metabolism for the microalga Monoraphidium neglectum from its genome sequence reveals characteristics suitable for biofuel production.</title>
        <authorList>
            <person name="Bogen C."/>
            <person name="Al-Dilaimi A."/>
            <person name="Albersmeier A."/>
            <person name="Wichmann J."/>
            <person name="Grundmann M."/>
            <person name="Rupp O."/>
            <person name="Lauersen K.J."/>
            <person name="Blifernez-Klassen O."/>
            <person name="Kalinowski J."/>
            <person name="Goesmann A."/>
            <person name="Mussgnug J.H."/>
            <person name="Kruse O."/>
        </authorList>
    </citation>
    <scope>NUCLEOTIDE SEQUENCE [LARGE SCALE GENOMIC DNA]</scope>
    <source>
        <strain evidence="3 4">SAG 48.87</strain>
    </source>
</reference>
<feature type="region of interest" description="Disordered" evidence="1">
    <location>
        <begin position="335"/>
        <end position="476"/>
    </location>
</feature>
<feature type="compositionally biased region" description="Acidic residues" evidence="1">
    <location>
        <begin position="438"/>
        <end position="454"/>
    </location>
</feature>
<dbReference type="RefSeq" id="XP_013891487.1">
    <property type="nucleotide sequence ID" value="XM_014036033.1"/>
</dbReference>
<organism evidence="3 4">
    <name type="scientific">Monoraphidium neglectum</name>
    <dbReference type="NCBI Taxonomy" id="145388"/>
    <lineage>
        <taxon>Eukaryota</taxon>
        <taxon>Viridiplantae</taxon>
        <taxon>Chlorophyta</taxon>
        <taxon>core chlorophytes</taxon>
        <taxon>Chlorophyceae</taxon>
        <taxon>CS clade</taxon>
        <taxon>Sphaeropleales</taxon>
        <taxon>Selenastraceae</taxon>
        <taxon>Monoraphidium</taxon>
    </lineage>
</organism>
<dbReference type="GO" id="GO:0098588">
    <property type="term" value="C:bounding membrane of organelle"/>
    <property type="evidence" value="ECO:0007669"/>
    <property type="project" value="UniProtKB-ARBA"/>
</dbReference>
<evidence type="ECO:0000256" key="1">
    <source>
        <dbReference type="SAM" id="MobiDB-lite"/>
    </source>
</evidence>
<accession>A0A0D2IWV3</accession>
<evidence type="ECO:0000313" key="4">
    <source>
        <dbReference type="Proteomes" id="UP000054498"/>
    </source>
</evidence>
<feature type="compositionally biased region" description="Gly residues" evidence="1">
    <location>
        <begin position="39"/>
        <end position="52"/>
    </location>
</feature>
<dbReference type="AlphaFoldDB" id="A0A0D2IWV3"/>
<name>A0A0D2IWV3_9CHLO</name>
<feature type="region of interest" description="Disordered" evidence="1">
    <location>
        <begin position="17"/>
        <end position="66"/>
    </location>
</feature>
<feature type="compositionally biased region" description="Gly residues" evidence="1">
    <location>
        <begin position="458"/>
        <end position="476"/>
    </location>
</feature>
<dbReference type="InterPro" id="IPR010482">
    <property type="entry name" value="TECPR1-like_DysF"/>
</dbReference>
<protein>
    <recommendedName>
        <fullName evidence="2">TECPR1-like DysF domain-containing protein</fullName>
    </recommendedName>
</protein>
<dbReference type="KEGG" id="mng:MNEG_15496"/>
<proteinExistence type="predicted"/>
<feature type="compositionally biased region" description="Gly residues" evidence="1">
    <location>
        <begin position="381"/>
        <end position="392"/>
    </location>
</feature>
<feature type="compositionally biased region" description="Low complexity" evidence="1">
    <location>
        <begin position="335"/>
        <end position="366"/>
    </location>
</feature>
<dbReference type="EMBL" id="KK105599">
    <property type="protein sequence ID" value="KIY92467.1"/>
    <property type="molecule type" value="Genomic_DNA"/>
</dbReference>
<feature type="compositionally biased region" description="Low complexity" evidence="1">
    <location>
        <begin position="81"/>
        <end position="107"/>
    </location>
</feature>
<feature type="compositionally biased region" description="Polar residues" evidence="1">
    <location>
        <begin position="54"/>
        <end position="65"/>
    </location>
</feature>
<gene>
    <name evidence="3" type="ORF">MNEG_15496</name>
</gene>
<dbReference type="GeneID" id="25733163"/>
<feature type="domain" description="TECPR1-like DysF" evidence="2">
    <location>
        <begin position="213"/>
        <end position="328"/>
    </location>
</feature>
<feature type="compositionally biased region" description="Low complexity" evidence="1">
    <location>
        <begin position="122"/>
        <end position="140"/>
    </location>
</feature>
<dbReference type="OrthoDB" id="67700at2759"/>
<keyword evidence="4" id="KW-1185">Reference proteome</keyword>